<keyword evidence="3 7" id="KW-0347">Helicase</keyword>
<evidence type="ECO:0000259" key="10">
    <source>
        <dbReference type="PROSITE" id="PS51856"/>
    </source>
</evidence>
<evidence type="ECO:0000256" key="6">
    <source>
        <dbReference type="ARBA" id="ARBA00023163"/>
    </source>
</evidence>
<dbReference type="GO" id="GO:0004386">
    <property type="term" value="F:helicase activity"/>
    <property type="evidence" value="ECO:0007669"/>
    <property type="project" value="UniProtKB-UniRule"/>
</dbReference>
<accession>A0A2H0KL63</accession>
<evidence type="ECO:0000313" key="11">
    <source>
        <dbReference type="EMBL" id="PIQ72000.1"/>
    </source>
</evidence>
<feature type="binding site" evidence="7">
    <location>
        <begin position="179"/>
        <end position="184"/>
    </location>
    <ligand>
        <name>ATP</name>
        <dbReference type="ChEBI" id="CHEBI:30616"/>
    </ligand>
</feature>
<comment type="function">
    <text evidence="7">Facilitates transcription termination by a mechanism that involves Rho binding to the nascent RNA, activation of Rho's RNA-dependent ATPase activity, and release of the mRNA from the DNA template.</text>
</comment>
<dbReference type="PANTHER" id="PTHR46425">
    <property type="entry name" value="TRANSCRIPTION TERMINATION FACTOR RHO"/>
    <property type="match status" value="1"/>
</dbReference>
<dbReference type="PROSITE" id="PS51856">
    <property type="entry name" value="RHO_RNA_BD"/>
    <property type="match status" value="1"/>
</dbReference>
<keyword evidence="7" id="KW-0547">Nucleotide-binding</keyword>
<dbReference type="SUPFAM" id="SSF52540">
    <property type="entry name" value="P-loop containing nucleoside triphosphate hydrolases"/>
    <property type="match status" value="1"/>
</dbReference>
<keyword evidence="2 7" id="KW-0378">Hydrolase</keyword>
<dbReference type="GO" id="GO:0006353">
    <property type="term" value="P:DNA-templated transcription termination"/>
    <property type="evidence" value="ECO:0007669"/>
    <property type="project" value="UniProtKB-UniRule"/>
</dbReference>
<dbReference type="InterPro" id="IPR011113">
    <property type="entry name" value="Rho_RNA-bd"/>
</dbReference>
<gene>
    <name evidence="7" type="primary">rho</name>
    <name evidence="11" type="ORF">COV87_00265</name>
</gene>
<dbReference type="InterPro" id="IPR003593">
    <property type="entry name" value="AAA+_ATPase"/>
</dbReference>
<dbReference type="SMART" id="SM00382">
    <property type="entry name" value="AAA"/>
    <property type="match status" value="1"/>
</dbReference>
<comment type="caution">
    <text evidence="7">Lacks conserved residue(s) required for the propagation of feature annotation.</text>
</comment>
<organism evidence="11 12">
    <name type="scientific">Candidatus Roizmanbacteria bacterium CG11_big_fil_rev_8_21_14_0_20_37_16</name>
    <dbReference type="NCBI Taxonomy" id="1974857"/>
    <lineage>
        <taxon>Bacteria</taxon>
        <taxon>Candidatus Roizmaniibacteriota</taxon>
    </lineage>
</organism>
<dbReference type="GO" id="GO:0005524">
    <property type="term" value="F:ATP binding"/>
    <property type="evidence" value="ECO:0007669"/>
    <property type="project" value="UniProtKB-UniRule"/>
</dbReference>
<keyword evidence="4 7" id="KW-0694">RNA-binding</keyword>
<name>A0A2H0KL63_9BACT</name>
<dbReference type="Gene3D" id="3.40.50.300">
    <property type="entry name" value="P-loop containing nucleotide triphosphate hydrolases"/>
    <property type="match status" value="1"/>
</dbReference>
<dbReference type="AlphaFoldDB" id="A0A2H0KL63"/>
<feature type="binding site" evidence="7">
    <location>
        <position position="222"/>
    </location>
    <ligand>
        <name>ATP</name>
        <dbReference type="ChEBI" id="CHEBI:30616"/>
    </ligand>
</feature>
<dbReference type="GO" id="GO:0003723">
    <property type="term" value="F:RNA binding"/>
    <property type="evidence" value="ECO:0007669"/>
    <property type="project" value="UniProtKB-UniRule"/>
</dbReference>
<reference evidence="11 12" key="1">
    <citation type="submission" date="2017-09" db="EMBL/GenBank/DDBJ databases">
        <title>Depth-based differentiation of microbial function through sediment-hosted aquifers and enrichment of novel symbionts in the deep terrestrial subsurface.</title>
        <authorList>
            <person name="Probst A.J."/>
            <person name="Ladd B."/>
            <person name="Jarett J.K."/>
            <person name="Geller-Mcgrath D.E."/>
            <person name="Sieber C.M."/>
            <person name="Emerson J.B."/>
            <person name="Anantharaman K."/>
            <person name="Thomas B.C."/>
            <person name="Malmstrom R."/>
            <person name="Stieglmeier M."/>
            <person name="Klingl A."/>
            <person name="Woyke T."/>
            <person name="Ryan C.M."/>
            <person name="Banfield J.F."/>
        </authorList>
    </citation>
    <scope>NUCLEOTIDE SEQUENCE [LARGE SCALE GENOMIC DNA]</scope>
    <source>
        <strain evidence="11">CG11_big_fil_rev_8_21_14_0_20_37_16</strain>
    </source>
</reference>
<keyword evidence="5 7" id="KW-0805">Transcription regulation</keyword>
<comment type="caution">
    <text evidence="11">The sequence shown here is derived from an EMBL/GenBank/DDBJ whole genome shotgun (WGS) entry which is preliminary data.</text>
</comment>
<dbReference type="Gene3D" id="2.40.50.140">
    <property type="entry name" value="Nucleic acid-binding proteins"/>
    <property type="match status" value="1"/>
</dbReference>
<dbReference type="SMART" id="SM00357">
    <property type="entry name" value="CSP"/>
    <property type="match status" value="1"/>
</dbReference>
<dbReference type="NCBIfam" id="NF006886">
    <property type="entry name" value="PRK09376.1"/>
    <property type="match status" value="1"/>
</dbReference>
<evidence type="ECO:0000256" key="9">
    <source>
        <dbReference type="SAM" id="MobiDB-lite"/>
    </source>
</evidence>
<evidence type="ECO:0000256" key="8">
    <source>
        <dbReference type="PROSITE-ProRule" id="PRU01203"/>
    </source>
</evidence>
<dbReference type="InterPro" id="IPR004665">
    <property type="entry name" value="Term_rho"/>
</dbReference>
<dbReference type="Pfam" id="PF07497">
    <property type="entry name" value="Rho_RNA_bind"/>
    <property type="match status" value="1"/>
</dbReference>
<feature type="compositionally biased region" description="Polar residues" evidence="9">
    <location>
        <begin position="13"/>
        <end position="23"/>
    </location>
</feature>
<comment type="subunit">
    <text evidence="7">Homohexamer. The homohexamer assembles into an open ring structure.</text>
</comment>
<dbReference type="EC" id="3.6.4.-" evidence="7"/>
<keyword evidence="7" id="KW-0067">ATP-binding</keyword>
<dbReference type="InterPro" id="IPR012340">
    <property type="entry name" value="NA-bd_OB-fold"/>
</dbReference>
<keyword evidence="1 7" id="KW-0806">Transcription termination</keyword>
<keyword evidence="6 7" id="KW-0804">Transcription</keyword>
<evidence type="ECO:0000256" key="2">
    <source>
        <dbReference type="ARBA" id="ARBA00022801"/>
    </source>
</evidence>
<evidence type="ECO:0000313" key="12">
    <source>
        <dbReference type="Proteomes" id="UP000229497"/>
    </source>
</evidence>
<dbReference type="InterPro" id="IPR011129">
    <property type="entry name" value="CSD"/>
</dbReference>
<dbReference type="HAMAP" id="MF_01884">
    <property type="entry name" value="Rho"/>
    <property type="match status" value="1"/>
</dbReference>
<sequence>MFTKRSKPPAKQPVSSQEQSETLDVSKMLDQIESKPIMMPENSIVRGAPLEERLKEDLKMSYPAKGILDVTFGGYGFLRKDYVINPDNDIYVSTSQIRRFWLRKGDEVEGLARPAKEGERFHSLLLIKKINGVELTEEQSRTRKEFDKLTSTHPDKQIRLETKPEVLATRIVDLIAPIGFGQRALIVSQPKAGKTTFLKEIAEAITTNFPDVMLMAILIGERPEEVTEIKRSLKGEVAASNFDESPRQQVKVAHLALDRARRMVEMGHHVVILLDSITRLARALNMAVGQSGRGSGRSMSGGIDAAALYPAKKFLGAARNCEEGGSLTIIGTALIKTESRMDDLIYEEFKGTGNMEVHLERSFADKRLYPALDIEKSGTRHEELLFSEDHLKKVTTLRRMLSLLTPEERLTAMIDKLTKVKTNEEFLGSLKG</sequence>
<feature type="domain" description="Rho RNA-BD" evidence="10">
    <location>
        <begin position="61"/>
        <end position="134"/>
    </location>
</feature>
<evidence type="ECO:0000256" key="3">
    <source>
        <dbReference type="ARBA" id="ARBA00022806"/>
    </source>
</evidence>
<feature type="binding site" evidence="7">
    <location>
        <begin position="191"/>
        <end position="196"/>
    </location>
    <ligand>
        <name>ATP</name>
        <dbReference type="ChEBI" id="CHEBI:30616"/>
    </ligand>
</feature>
<evidence type="ECO:0000256" key="4">
    <source>
        <dbReference type="ARBA" id="ARBA00022884"/>
    </source>
</evidence>
<dbReference type="PANTHER" id="PTHR46425:SF1">
    <property type="entry name" value="TRANSCRIPTION TERMINATION FACTOR RHO"/>
    <property type="match status" value="1"/>
</dbReference>
<comment type="similarity">
    <text evidence="7 8">Belongs to the Rho family.</text>
</comment>
<dbReference type="InterPro" id="IPR027417">
    <property type="entry name" value="P-loop_NTPase"/>
</dbReference>
<evidence type="ECO:0000256" key="1">
    <source>
        <dbReference type="ARBA" id="ARBA00022472"/>
    </source>
</evidence>
<dbReference type="GO" id="GO:0008186">
    <property type="term" value="F:ATP-dependent activity, acting on RNA"/>
    <property type="evidence" value="ECO:0007669"/>
    <property type="project" value="InterPro"/>
</dbReference>
<proteinExistence type="inferred from homology"/>
<dbReference type="SUPFAM" id="SSF50249">
    <property type="entry name" value="Nucleic acid-binding proteins"/>
    <property type="match status" value="1"/>
</dbReference>
<dbReference type="InterPro" id="IPR000194">
    <property type="entry name" value="ATPase_F1/V1/A1_a/bsu_nucl-bd"/>
</dbReference>
<protein>
    <recommendedName>
        <fullName evidence="7">Transcription termination factor Rho</fullName>
        <ecNumber evidence="7">3.6.4.-</ecNumber>
    </recommendedName>
    <alternativeName>
        <fullName evidence="7">ATP-dependent helicase Rho</fullName>
    </alternativeName>
</protein>
<dbReference type="GO" id="GO:0016787">
    <property type="term" value="F:hydrolase activity"/>
    <property type="evidence" value="ECO:0007669"/>
    <property type="project" value="UniProtKB-KW"/>
</dbReference>
<evidence type="ECO:0000256" key="5">
    <source>
        <dbReference type="ARBA" id="ARBA00023015"/>
    </source>
</evidence>
<dbReference type="EMBL" id="PCVK01000010">
    <property type="protein sequence ID" value="PIQ72000.1"/>
    <property type="molecule type" value="Genomic_DNA"/>
</dbReference>
<dbReference type="Proteomes" id="UP000229497">
    <property type="component" value="Unassembled WGS sequence"/>
</dbReference>
<dbReference type="Pfam" id="PF00006">
    <property type="entry name" value="ATP-synt_ab"/>
    <property type="match status" value="1"/>
</dbReference>
<feature type="region of interest" description="Disordered" evidence="9">
    <location>
        <begin position="1"/>
        <end position="25"/>
    </location>
</feature>
<evidence type="ECO:0000256" key="7">
    <source>
        <dbReference type="HAMAP-Rule" id="MF_01884"/>
    </source>
</evidence>